<reference evidence="3 5" key="1">
    <citation type="submission" date="2018-08" db="EMBL/GenBank/DDBJ databases">
        <title>Genomic investigation of the strawberry pathogen Phytophthora fragariae indicates pathogenicity is determined by transcriptional variation in three key races.</title>
        <authorList>
            <person name="Adams T.M."/>
            <person name="Armitage A.D."/>
            <person name="Sobczyk M.K."/>
            <person name="Bates H.J."/>
            <person name="Dunwell J.M."/>
            <person name="Nellist C.F."/>
            <person name="Harrison R.J."/>
        </authorList>
    </citation>
    <scope>NUCLEOTIDE SEQUENCE [LARGE SCALE GENOMIC DNA]</scope>
    <source>
        <strain evidence="2 4">SCRP249</strain>
        <strain evidence="3 5">SCRP333</strain>
    </source>
</reference>
<comment type="caution">
    <text evidence="3">The sequence shown here is derived from an EMBL/GenBank/DDBJ whole genome shotgun (WGS) entry which is preliminary data.</text>
</comment>
<dbReference type="AlphaFoldDB" id="A0A6A4DQW5"/>
<sequence>MARSSGISPSGKSTLITRGVPGNMKLKPFIVFAGVPGCRVADEVTSASFGSSFVEHTVQVKAWCDHAIMKEWITKIWRPSVDGCRMLLLDSLKVHKMASIRELLEDECSTQVQYIPPGVTGLSQPMDVSVMRTFKRKIEDLYVKYHTEHPFPRDAAERRVMLSYLVGKAWNLIQAKTMIKGFRQAILLPVGPRDENGVFKTYLRPLPDVSVVDEDSESDVVADQHQ</sequence>
<evidence type="ECO:0000313" key="4">
    <source>
        <dbReference type="Proteomes" id="UP000429607"/>
    </source>
</evidence>
<feature type="domain" description="DDE-1" evidence="1">
    <location>
        <begin position="22"/>
        <end position="182"/>
    </location>
</feature>
<evidence type="ECO:0000313" key="3">
    <source>
        <dbReference type="EMBL" id="KAE9309767.1"/>
    </source>
</evidence>
<dbReference type="Pfam" id="PF03184">
    <property type="entry name" value="DDE_1"/>
    <property type="match status" value="1"/>
</dbReference>
<organism evidence="3 5">
    <name type="scientific">Phytophthora rubi</name>
    <dbReference type="NCBI Taxonomy" id="129364"/>
    <lineage>
        <taxon>Eukaryota</taxon>
        <taxon>Sar</taxon>
        <taxon>Stramenopiles</taxon>
        <taxon>Oomycota</taxon>
        <taxon>Peronosporomycetes</taxon>
        <taxon>Peronosporales</taxon>
        <taxon>Peronosporaceae</taxon>
        <taxon>Phytophthora</taxon>
    </lineage>
</organism>
<evidence type="ECO:0000313" key="5">
    <source>
        <dbReference type="Proteomes" id="UP000434957"/>
    </source>
</evidence>
<dbReference type="EMBL" id="QXFT01001815">
    <property type="protein sequence ID" value="KAE9309767.1"/>
    <property type="molecule type" value="Genomic_DNA"/>
</dbReference>
<keyword evidence="5" id="KW-1185">Reference proteome</keyword>
<dbReference type="GO" id="GO:0003676">
    <property type="term" value="F:nucleic acid binding"/>
    <property type="evidence" value="ECO:0007669"/>
    <property type="project" value="InterPro"/>
</dbReference>
<dbReference type="Proteomes" id="UP000434957">
    <property type="component" value="Unassembled WGS sequence"/>
</dbReference>
<gene>
    <name evidence="2" type="ORF">PR001_g13288</name>
    <name evidence="3" type="ORF">PR003_g20435</name>
</gene>
<evidence type="ECO:0000313" key="2">
    <source>
        <dbReference type="EMBL" id="KAE9021830.1"/>
    </source>
</evidence>
<accession>A0A6A4DQW5</accession>
<dbReference type="Proteomes" id="UP000429607">
    <property type="component" value="Unassembled WGS sequence"/>
</dbReference>
<dbReference type="InterPro" id="IPR004875">
    <property type="entry name" value="DDE_SF_endonuclease_dom"/>
</dbReference>
<dbReference type="EMBL" id="QXFV01000900">
    <property type="protein sequence ID" value="KAE9021830.1"/>
    <property type="molecule type" value="Genomic_DNA"/>
</dbReference>
<protein>
    <recommendedName>
        <fullName evidence="1">DDE-1 domain-containing protein</fullName>
    </recommendedName>
</protein>
<name>A0A6A4DQW5_9STRA</name>
<proteinExistence type="predicted"/>
<evidence type="ECO:0000259" key="1">
    <source>
        <dbReference type="Pfam" id="PF03184"/>
    </source>
</evidence>